<keyword evidence="1" id="KW-1133">Transmembrane helix</keyword>
<dbReference type="EMBL" id="JH711592">
    <property type="protein sequence ID" value="EIW74355.1"/>
    <property type="molecule type" value="Genomic_DNA"/>
</dbReference>
<dbReference type="InterPro" id="IPR045339">
    <property type="entry name" value="DUF6534"/>
</dbReference>
<accession>R7SEQ9</accession>
<dbReference type="KEGG" id="cput:CONPUDRAFT_140492"/>
<feature type="transmembrane region" description="Helical" evidence="1">
    <location>
        <begin position="97"/>
        <end position="118"/>
    </location>
</feature>
<reference evidence="4" key="1">
    <citation type="journal article" date="2012" name="Science">
        <title>The Paleozoic origin of enzymatic lignin decomposition reconstructed from 31 fungal genomes.</title>
        <authorList>
            <person name="Floudas D."/>
            <person name="Binder M."/>
            <person name="Riley R."/>
            <person name="Barry K."/>
            <person name="Blanchette R.A."/>
            <person name="Henrissat B."/>
            <person name="Martinez A.T."/>
            <person name="Otillar R."/>
            <person name="Spatafora J.W."/>
            <person name="Yadav J.S."/>
            <person name="Aerts A."/>
            <person name="Benoit I."/>
            <person name="Boyd A."/>
            <person name="Carlson A."/>
            <person name="Copeland A."/>
            <person name="Coutinho P.M."/>
            <person name="de Vries R.P."/>
            <person name="Ferreira P."/>
            <person name="Findley K."/>
            <person name="Foster B."/>
            <person name="Gaskell J."/>
            <person name="Glotzer D."/>
            <person name="Gorecki P."/>
            <person name="Heitman J."/>
            <person name="Hesse C."/>
            <person name="Hori C."/>
            <person name="Igarashi K."/>
            <person name="Jurgens J.A."/>
            <person name="Kallen N."/>
            <person name="Kersten P."/>
            <person name="Kohler A."/>
            <person name="Kuees U."/>
            <person name="Kumar T.K.A."/>
            <person name="Kuo A."/>
            <person name="LaButti K."/>
            <person name="Larrondo L.F."/>
            <person name="Lindquist E."/>
            <person name="Ling A."/>
            <person name="Lombard V."/>
            <person name="Lucas S."/>
            <person name="Lundell T."/>
            <person name="Martin R."/>
            <person name="McLaughlin D.J."/>
            <person name="Morgenstern I."/>
            <person name="Morin E."/>
            <person name="Murat C."/>
            <person name="Nagy L.G."/>
            <person name="Nolan M."/>
            <person name="Ohm R.A."/>
            <person name="Patyshakuliyeva A."/>
            <person name="Rokas A."/>
            <person name="Ruiz-Duenas F.J."/>
            <person name="Sabat G."/>
            <person name="Salamov A."/>
            <person name="Samejima M."/>
            <person name="Schmutz J."/>
            <person name="Slot J.C."/>
            <person name="St John F."/>
            <person name="Stenlid J."/>
            <person name="Sun H."/>
            <person name="Sun S."/>
            <person name="Syed K."/>
            <person name="Tsang A."/>
            <person name="Wiebenga A."/>
            <person name="Young D."/>
            <person name="Pisabarro A."/>
            <person name="Eastwood D.C."/>
            <person name="Martin F."/>
            <person name="Cullen D."/>
            <person name="Grigoriev I.V."/>
            <person name="Hibbett D.S."/>
        </authorList>
    </citation>
    <scope>NUCLEOTIDE SEQUENCE [LARGE SCALE GENOMIC DNA]</scope>
    <source>
        <strain evidence="4">RWD-64-598 SS2</strain>
    </source>
</reference>
<dbReference type="RefSeq" id="XP_007775376.1">
    <property type="nucleotide sequence ID" value="XM_007777186.1"/>
</dbReference>
<keyword evidence="1" id="KW-0472">Membrane</keyword>
<feature type="transmembrane region" description="Helical" evidence="1">
    <location>
        <begin position="71"/>
        <end position="91"/>
    </location>
</feature>
<gene>
    <name evidence="3" type="ORF">CONPUDRAFT_140492</name>
</gene>
<evidence type="ECO:0000259" key="2">
    <source>
        <dbReference type="Pfam" id="PF20152"/>
    </source>
</evidence>
<evidence type="ECO:0000256" key="1">
    <source>
        <dbReference type="SAM" id="Phobius"/>
    </source>
</evidence>
<dbReference type="PANTHER" id="PTHR40465:SF1">
    <property type="entry name" value="DUF6534 DOMAIN-CONTAINING PROTEIN"/>
    <property type="match status" value="1"/>
</dbReference>
<dbReference type="Pfam" id="PF20152">
    <property type="entry name" value="DUF6534"/>
    <property type="match status" value="1"/>
</dbReference>
<evidence type="ECO:0000313" key="4">
    <source>
        <dbReference type="Proteomes" id="UP000053558"/>
    </source>
</evidence>
<dbReference type="PANTHER" id="PTHR40465">
    <property type="entry name" value="CHROMOSOME 1, WHOLE GENOME SHOTGUN SEQUENCE"/>
    <property type="match status" value="1"/>
</dbReference>
<sequence>MSTGIYTTYGKLGIQHDKVAEIDIHTLVSLWLITTVVTDGGITGCLSVALFRARTGIRHTDHLINQFIRGAVQTGVLAGIFSLSCLAATLSGTHASWPLMFVIPTGRIYTTTLLYSLLLRENQEENHSQEERNRVGTSSTRAMQLTSAIEIGESETSPSDILMNHCKPDKA</sequence>
<evidence type="ECO:0000313" key="3">
    <source>
        <dbReference type="EMBL" id="EIW74355.1"/>
    </source>
</evidence>
<dbReference type="GeneID" id="19201524"/>
<keyword evidence="4" id="KW-1185">Reference proteome</keyword>
<feature type="transmembrane region" description="Helical" evidence="1">
    <location>
        <begin position="28"/>
        <end position="51"/>
    </location>
</feature>
<dbReference type="Proteomes" id="UP000053558">
    <property type="component" value="Unassembled WGS sequence"/>
</dbReference>
<organism evidence="3 4">
    <name type="scientific">Coniophora puteana (strain RWD-64-598)</name>
    <name type="common">Brown rot fungus</name>
    <dbReference type="NCBI Taxonomy" id="741705"/>
    <lineage>
        <taxon>Eukaryota</taxon>
        <taxon>Fungi</taxon>
        <taxon>Dikarya</taxon>
        <taxon>Basidiomycota</taxon>
        <taxon>Agaricomycotina</taxon>
        <taxon>Agaricomycetes</taxon>
        <taxon>Agaricomycetidae</taxon>
        <taxon>Boletales</taxon>
        <taxon>Coniophorineae</taxon>
        <taxon>Coniophoraceae</taxon>
        <taxon>Coniophora</taxon>
    </lineage>
</organism>
<name>R7SEQ9_CONPW</name>
<keyword evidence="1" id="KW-0812">Transmembrane</keyword>
<feature type="domain" description="DUF6534" evidence="2">
    <location>
        <begin position="36"/>
        <end position="121"/>
    </location>
</feature>
<protein>
    <recommendedName>
        <fullName evidence="2">DUF6534 domain-containing protein</fullName>
    </recommendedName>
</protein>
<proteinExistence type="predicted"/>
<dbReference type="AlphaFoldDB" id="R7SEQ9"/>